<comment type="similarity">
    <text evidence="1">Belongs to the LysR transcriptional regulatory family.</text>
</comment>
<keyword evidence="2" id="KW-0805">Transcription regulation</keyword>
<dbReference type="GO" id="GO:0003700">
    <property type="term" value="F:DNA-binding transcription factor activity"/>
    <property type="evidence" value="ECO:0007669"/>
    <property type="project" value="InterPro"/>
</dbReference>
<feature type="domain" description="HTH lysR-type" evidence="5">
    <location>
        <begin position="1"/>
        <end position="58"/>
    </location>
</feature>
<dbReference type="Gene3D" id="1.10.10.10">
    <property type="entry name" value="Winged helix-like DNA-binding domain superfamily/Winged helix DNA-binding domain"/>
    <property type="match status" value="1"/>
</dbReference>
<sequence>MEIFQLRYFVAAARRLNFTQAAAECHIAQPSLSAQIAALEKELGTSLFHRQGRSVRLTDAGEALLGYAERLIGLEEEARLGVRRVVGLEAGRLSLWTLPTPGQHLLPPLLARFRSAHPGISISVHEAVPARTIAEAVLAGRADLGVVHLPCALEGLEQRPLLTEELALIVPETHPLAGTTPTLASLADQSWVWVPEGQSPEHPIFAACLAAGFTPRIACVSGSAGGMQALVAAGLGIALLPRLALSPPPGTVVVELAAPRPTRTLALVWRAGEVPSHATVAFMDLL</sequence>
<dbReference type="InterPro" id="IPR000847">
    <property type="entry name" value="LysR_HTH_N"/>
</dbReference>
<evidence type="ECO:0000313" key="6">
    <source>
        <dbReference type="EMBL" id="MBB6048788.1"/>
    </source>
</evidence>
<dbReference type="InterPro" id="IPR036388">
    <property type="entry name" value="WH-like_DNA-bd_sf"/>
</dbReference>
<dbReference type="InterPro" id="IPR005119">
    <property type="entry name" value="LysR_subst-bd"/>
</dbReference>
<dbReference type="SUPFAM" id="SSF46785">
    <property type="entry name" value="Winged helix' DNA-binding domain"/>
    <property type="match status" value="1"/>
</dbReference>
<dbReference type="PANTHER" id="PTHR30346">
    <property type="entry name" value="TRANSCRIPTIONAL DUAL REGULATOR HCAR-RELATED"/>
    <property type="match status" value="1"/>
</dbReference>
<dbReference type="InterPro" id="IPR036390">
    <property type="entry name" value="WH_DNA-bd_sf"/>
</dbReference>
<dbReference type="RefSeq" id="WP_184192417.1">
    <property type="nucleotide sequence ID" value="NZ_JACHGW010000001.1"/>
</dbReference>
<dbReference type="GO" id="GO:0003677">
    <property type="term" value="F:DNA binding"/>
    <property type="evidence" value="ECO:0007669"/>
    <property type="project" value="UniProtKB-KW"/>
</dbReference>
<keyword evidence="7" id="KW-1185">Reference proteome</keyword>
<evidence type="ECO:0000313" key="7">
    <source>
        <dbReference type="Proteomes" id="UP000520814"/>
    </source>
</evidence>
<name>A0A7W9SMP8_ARMRO</name>
<dbReference type="AlphaFoldDB" id="A0A7W9SMP8"/>
<dbReference type="CDD" id="cd05466">
    <property type="entry name" value="PBP2_LTTR_substrate"/>
    <property type="match status" value="1"/>
</dbReference>
<dbReference type="PROSITE" id="PS50931">
    <property type="entry name" value="HTH_LYSR"/>
    <property type="match status" value="1"/>
</dbReference>
<organism evidence="6 7">
    <name type="scientific">Armatimonas rosea</name>
    <dbReference type="NCBI Taxonomy" id="685828"/>
    <lineage>
        <taxon>Bacteria</taxon>
        <taxon>Bacillati</taxon>
        <taxon>Armatimonadota</taxon>
        <taxon>Armatimonadia</taxon>
        <taxon>Armatimonadales</taxon>
        <taxon>Armatimonadaceae</taxon>
        <taxon>Armatimonas</taxon>
    </lineage>
</organism>
<protein>
    <submittedName>
        <fullName evidence="6">DNA-binding transcriptional LysR family regulator</fullName>
    </submittedName>
</protein>
<dbReference type="SUPFAM" id="SSF53850">
    <property type="entry name" value="Periplasmic binding protein-like II"/>
    <property type="match status" value="1"/>
</dbReference>
<dbReference type="Pfam" id="PF00126">
    <property type="entry name" value="HTH_1"/>
    <property type="match status" value="1"/>
</dbReference>
<dbReference type="EMBL" id="JACHGW010000001">
    <property type="protein sequence ID" value="MBB6048788.1"/>
    <property type="molecule type" value="Genomic_DNA"/>
</dbReference>
<evidence type="ECO:0000256" key="3">
    <source>
        <dbReference type="ARBA" id="ARBA00023125"/>
    </source>
</evidence>
<dbReference type="FunFam" id="1.10.10.10:FF:000001">
    <property type="entry name" value="LysR family transcriptional regulator"/>
    <property type="match status" value="1"/>
</dbReference>
<dbReference type="Gene3D" id="3.40.190.290">
    <property type="match status" value="1"/>
</dbReference>
<reference evidence="6 7" key="1">
    <citation type="submission" date="2020-08" db="EMBL/GenBank/DDBJ databases">
        <title>Genomic Encyclopedia of Type Strains, Phase IV (KMG-IV): sequencing the most valuable type-strain genomes for metagenomic binning, comparative biology and taxonomic classification.</title>
        <authorList>
            <person name="Goeker M."/>
        </authorList>
    </citation>
    <scope>NUCLEOTIDE SEQUENCE [LARGE SCALE GENOMIC DNA]</scope>
    <source>
        <strain evidence="6 7">DSM 23562</strain>
    </source>
</reference>
<evidence type="ECO:0000256" key="2">
    <source>
        <dbReference type="ARBA" id="ARBA00023015"/>
    </source>
</evidence>
<evidence type="ECO:0000259" key="5">
    <source>
        <dbReference type="PROSITE" id="PS50931"/>
    </source>
</evidence>
<evidence type="ECO:0000256" key="1">
    <source>
        <dbReference type="ARBA" id="ARBA00009437"/>
    </source>
</evidence>
<dbReference type="Pfam" id="PF03466">
    <property type="entry name" value="LysR_substrate"/>
    <property type="match status" value="1"/>
</dbReference>
<dbReference type="PANTHER" id="PTHR30346:SF29">
    <property type="entry name" value="LYSR SUBSTRATE-BINDING"/>
    <property type="match status" value="1"/>
</dbReference>
<keyword evidence="3 6" id="KW-0238">DNA-binding</keyword>
<dbReference type="Proteomes" id="UP000520814">
    <property type="component" value="Unassembled WGS sequence"/>
</dbReference>
<gene>
    <name evidence="6" type="ORF">HNQ39_000550</name>
</gene>
<comment type="caution">
    <text evidence="6">The sequence shown here is derived from an EMBL/GenBank/DDBJ whole genome shotgun (WGS) entry which is preliminary data.</text>
</comment>
<dbReference type="PRINTS" id="PR00039">
    <property type="entry name" value="HTHLYSR"/>
</dbReference>
<proteinExistence type="inferred from homology"/>
<evidence type="ECO:0000256" key="4">
    <source>
        <dbReference type="ARBA" id="ARBA00023163"/>
    </source>
</evidence>
<keyword evidence="4" id="KW-0804">Transcription</keyword>
<dbReference type="GO" id="GO:0032993">
    <property type="term" value="C:protein-DNA complex"/>
    <property type="evidence" value="ECO:0007669"/>
    <property type="project" value="TreeGrafter"/>
</dbReference>
<accession>A0A7W9SMP8</accession>